<dbReference type="PROSITE" id="PS00474">
    <property type="entry name" value="RIBOSOMAL_L3"/>
    <property type="match status" value="1"/>
</dbReference>
<keyword evidence="3 7" id="KW-0694">RNA-binding</keyword>
<dbReference type="RefSeq" id="WP_023539346.1">
    <property type="nucleotide sequence ID" value="NZ_CP108849.2"/>
</dbReference>
<proteinExistence type="inferred from homology"/>
<dbReference type="InterPro" id="IPR009000">
    <property type="entry name" value="Transl_B-barrel_sf"/>
</dbReference>
<evidence type="ECO:0000313" key="11">
    <source>
        <dbReference type="EMBL" id="WUX52983.1"/>
    </source>
</evidence>
<sequence length="214" mass="22659">MAKQIKGVLGEKLGMTQVWDENNRVVPVTVVKAGPCVVTQVRTNDSDGYESVQIAFGEIDPRKVNKPLKGHFAKADVTPRRHLVELRTSDAAEYTLGQEVTAAVFESGVRVDVTGKSKGKGFAGVMKRHNFKGLGAGHGTQRKHRSPGSIGGCATPGRVFKGLRMAGRMGNERVTTQNLTVHAVDAEKGLLLIKGAVPGPNGGLVLVRTAAKGA</sequence>
<comment type="subunit">
    <text evidence="7 9">Part of the 50S ribosomal subunit. Forms a cluster with proteins L14 and L19.</text>
</comment>
<dbReference type="NCBIfam" id="TIGR03625">
    <property type="entry name" value="L3_bact"/>
    <property type="match status" value="1"/>
</dbReference>
<reference evidence="11" key="1">
    <citation type="submission" date="2022-10" db="EMBL/GenBank/DDBJ databases">
        <title>The complete genomes of actinobacterial strains from the NBC collection.</title>
        <authorList>
            <person name="Joergensen T.S."/>
            <person name="Alvarez Arevalo M."/>
            <person name="Sterndorff E.B."/>
            <person name="Faurdal D."/>
            <person name="Vuksanovic O."/>
            <person name="Mourched A.-S."/>
            <person name="Charusanti P."/>
            <person name="Shaw S."/>
            <person name="Blin K."/>
            <person name="Weber T."/>
        </authorList>
    </citation>
    <scope>NUCLEOTIDE SEQUENCE</scope>
    <source>
        <strain evidence="11">NBC_01432</strain>
    </source>
</reference>
<feature type="region of interest" description="Disordered" evidence="10">
    <location>
        <begin position="133"/>
        <end position="154"/>
    </location>
</feature>
<dbReference type="InterPro" id="IPR019927">
    <property type="entry name" value="Ribosomal_uL3_bac/org-type"/>
</dbReference>
<dbReference type="InterPro" id="IPR019926">
    <property type="entry name" value="Ribosomal_uL3_CS"/>
</dbReference>
<accession>A0ABZ2A6K5</accession>
<evidence type="ECO:0000256" key="3">
    <source>
        <dbReference type="ARBA" id="ARBA00022884"/>
    </source>
</evidence>
<dbReference type="Gene3D" id="2.40.30.10">
    <property type="entry name" value="Translation factors"/>
    <property type="match status" value="1"/>
</dbReference>
<dbReference type="HAMAP" id="MF_01325_B">
    <property type="entry name" value="Ribosomal_uL3_B"/>
    <property type="match status" value="1"/>
</dbReference>
<dbReference type="EMBL" id="CP109495">
    <property type="protein sequence ID" value="WUX52983.1"/>
    <property type="molecule type" value="Genomic_DNA"/>
</dbReference>
<dbReference type="Proteomes" id="UP001432209">
    <property type="component" value="Chromosome"/>
</dbReference>
<evidence type="ECO:0000256" key="1">
    <source>
        <dbReference type="ARBA" id="ARBA00006540"/>
    </source>
</evidence>
<evidence type="ECO:0000256" key="6">
    <source>
        <dbReference type="ARBA" id="ARBA00035243"/>
    </source>
</evidence>
<evidence type="ECO:0000256" key="5">
    <source>
        <dbReference type="ARBA" id="ARBA00023274"/>
    </source>
</evidence>
<keyword evidence="5 7" id="KW-0687">Ribonucleoprotein</keyword>
<comment type="function">
    <text evidence="7 9">One of the primary rRNA binding proteins, it binds directly near the 3'-end of the 23S rRNA, where it nucleates assembly of the 50S subunit.</text>
</comment>
<keyword evidence="12" id="KW-1185">Reference proteome</keyword>
<keyword evidence="2 7" id="KW-0699">rRNA-binding</keyword>
<dbReference type="GeneID" id="91344125"/>
<gene>
    <name evidence="7 11" type="primary">rplC</name>
    <name evidence="11" type="ORF">OG442_16310</name>
</gene>
<protein>
    <recommendedName>
        <fullName evidence="6 7">Large ribosomal subunit protein uL3</fullName>
    </recommendedName>
</protein>
<evidence type="ECO:0000256" key="4">
    <source>
        <dbReference type="ARBA" id="ARBA00022980"/>
    </source>
</evidence>
<keyword evidence="4 7" id="KW-0689">Ribosomal protein</keyword>
<name>A0ABZ2A6K5_STRNV</name>
<dbReference type="PANTHER" id="PTHR11229:SF16">
    <property type="entry name" value="LARGE RIBOSOMAL SUBUNIT PROTEIN UL3C"/>
    <property type="match status" value="1"/>
</dbReference>
<dbReference type="Pfam" id="PF00297">
    <property type="entry name" value="Ribosomal_L3"/>
    <property type="match status" value="1"/>
</dbReference>
<comment type="similarity">
    <text evidence="1 7 8">Belongs to the universal ribosomal protein uL3 family.</text>
</comment>
<organism evidence="11 12">
    <name type="scientific">Streptomyces niveus</name>
    <name type="common">Streptomyces spheroides</name>
    <dbReference type="NCBI Taxonomy" id="193462"/>
    <lineage>
        <taxon>Bacteria</taxon>
        <taxon>Bacillati</taxon>
        <taxon>Actinomycetota</taxon>
        <taxon>Actinomycetes</taxon>
        <taxon>Kitasatosporales</taxon>
        <taxon>Streptomycetaceae</taxon>
        <taxon>Streptomyces</taxon>
    </lineage>
</organism>
<evidence type="ECO:0000256" key="7">
    <source>
        <dbReference type="HAMAP-Rule" id="MF_01325"/>
    </source>
</evidence>
<evidence type="ECO:0000256" key="9">
    <source>
        <dbReference type="RuleBase" id="RU003906"/>
    </source>
</evidence>
<evidence type="ECO:0000313" key="12">
    <source>
        <dbReference type="Proteomes" id="UP001432209"/>
    </source>
</evidence>
<dbReference type="PANTHER" id="PTHR11229">
    <property type="entry name" value="50S RIBOSOMAL PROTEIN L3"/>
    <property type="match status" value="1"/>
</dbReference>
<dbReference type="InterPro" id="IPR000597">
    <property type="entry name" value="Ribosomal_uL3"/>
</dbReference>
<dbReference type="SUPFAM" id="SSF50447">
    <property type="entry name" value="Translation proteins"/>
    <property type="match status" value="1"/>
</dbReference>
<evidence type="ECO:0000256" key="2">
    <source>
        <dbReference type="ARBA" id="ARBA00022730"/>
    </source>
</evidence>
<dbReference type="GO" id="GO:0005840">
    <property type="term" value="C:ribosome"/>
    <property type="evidence" value="ECO:0007669"/>
    <property type="project" value="UniProtKB-KW"/>
</dbReference>
<dbReference type="Gene3D" id="3.30.160.810">
    <property type="match status" value="1"/>
</dbReference>
<evidence type="ECO:0000256" key="8">
    <source>
        <dbReference type="RuleBase" id="RU003905"/>
    </source>
</evidence>
<evidence type="ECO:0000256" key="10">
    <source>
        <dbReference type="SAM" id="MobiDB-lite"/>
    </source>
</evidence>